<proteinExistence type="predicted"/>
<dbReference type="RefSeq" id="WP_091583931.1">
    <property type="nucleotide sequence ID" value="NZ_FNDU01000004.1"/>
</dbReference>
<dbReference type="Proteomes" id="UP000199017">
    <property type="component" value="Unassembled WGS sequence"/>
</dbReference>
<evidence type="ECO:0000313" key="1">
    <source>
        <dbReference type="EMBL" id="SDI06598.1"/>
    </source>
</evidence>
<dbReference type="AlphaFoldDB" id="A0A1G8HIW2"/>
<name>A0A1G8HIW2_9BACI</name>
<evidence type="ECO:0000313" key="2">
    <source>
        <dbReference type="Proteomes" id="UP000199017"/>
    </source>
</evidence>
<gene>
    <name evidence="1" type="ORF">SAMN05216352_104282</name>
</gene>
<dbReference type="EMBL" id="FNDU01000004">
    <property type="protein sequence ID" value="SDI06598.1"/>
    <property type="molecule type" value="Genomic_DNA"/>
</dbReference>
<dbReference type="OrthoDB" id="2971398at2"/>
<organism evidence="1 2">
    <name type="scientific">Alteribacillus bidgolensis</name>
    <dbReference type="NCBI Taxonomy" id="930129"/>
    <lineage>
        <taxon>Bacteria</taxon>
        <taxon>Bacillati</taxon>
        <taxon>Bacillota</taxon>
        <taxon>Bacilli</taxon>
        <taxon>Bacillales</taxon>
        <taxon>Bacillaceae</taxon>
        <taxon>Alteribacillus</taxon>
    </lineage>
</organism>
<protein>
    <submittedName>
        <fullName evidence="1">Uncharacterized protein</fullName>
    </submittedName>
</protein>
<sequence length="59" mass="6774">MNEDKPYVELLLSSPNPHSSFLSLSQTIWHQQDVTTCAKKNALQKVVAAYEEICQNMHR</sequence>
<keyword evidence="2" id="KW-1185">Reference proteome</keyword>
<reference evidence="1 2" key="1">
    <citation type="submission" date="2016-10" db="EMBL/GenBank/DDBJ databases">
        <authorList>
            <person name="de Groot N.N."/>
        </authorList>
    </citation>
    <scope>NUCLEOTIDE SEQUENCE [LARGE SCALE GENOMIC DNA]</scope>
    <source>
        <strain evidence="2">P4B,CCM 7963,CECT 7998,DSM 25260,IBRC-M 10614,KCTC 13821</strain>
    </source>
</reference>
<accession>A0A1G8HIW2</accession>